<gene>
    <name evidence="6" type="ORF">CCMP2556_LOCUS34620</name>
</gene>
<evidence type="ECO:0000313" key="6">
    <source>
        <dbReference type="EMBL" id="CAK9070393.1"/>
    </source>
</evidence>
<keyword evidence="7" id="KW-1185">Reference proteome</keyword>
<evidence type="ECO:0000256" key="4">
    <source>
        <dbReference type="ARBA" id="ARBA00022927"/>
    </source>
</evidence>
<comment type="subcellular location">
    <subcellularLocation>
        <location evidence="1">Membrane</location>
        <topology evidence="1">Peripheral membrane protein</topology>
    </subcellularLocation>
</comment>
<keyword evidence="5" id="KW-0472">Membrane</keyword>
<dbReference type="EMBL" id="CAXAMN010022496">
    <property type="protein sequence ID" value="CAK9070393.1"/>
    <property type="molecule type" value="Genomic_DNA"/>
</dbReference>
<evidence type="ECO:0000313" key="7">
    <source>
        <dbReference type="Proteomes" id="UP001642484"/>
    </source>
</evidence>
<protein>
    <recommendedName>
        <fullName evidence="8">Vacuolar protein sorting-associated protein 35</fullName>
    </recommendedName>
</protein>
<accession>A0ABP0P2Z5</accession>
<proteinExistence type="inferred from homology"/>
<name>A0ABP0P2Z5_9DINO</name>
<dbReference type="Proteomes" id="UP001642484">
    <property type="component" value="Unassembled WGS sequence"/>
</dbReference>
<dbReference type="Gene3D" id="1.25.40.660">
    <property type="entry name" value="Vacuolar protein sorting-associated protein 35, helical subcomplex Vps35-C"/>
    <property type="match status" value="1"/>
</dbReference>
<evidence type="ECO:0000256" key="5">
    <source>
        <dbReference type="ARBA" id="ARBA00023136"/>
    </source>
</evidence>
<evidence type="ECO:0000256" key="3">
    <source>
        <dbReference type="ARBA" id="ARBA00022448"/>
    </source>
</evidence>
<organism evidence="6 7">
    <name type="scientific">Durusdinium trenchii</name>
    <dbReference type="NCBI Taxonomy" id="1381693"/>
    <lineage>
        <taxon>Eukaryota</taxon>
        <taxon>Sar</taxon>
        <taxon>Alveolata</taxon>
        <taxon>Dinophyceae</taxon>
        <taxon>Suessiales</taxon>
        <taxon>Symbiodiniaceae</taxon>
        <taxon>Durusdinium</taxon>
    </lineage>
</organism>
<evidence type="ECO:0008006" key="8">
    <source>
        <dbReference type="Google" id="ProtNLM"/>
    </source>
</evidence>
<dbReference type="Pfam" id="PF03635">
    <property type="entry name" value="Vps35"/>
    <property type="match status" value="1"/>
</dbReference>
<evidence type="ECO:0000256" key="2">
    <source>
        <dbReference type="ARBA" id="ARBA00006536"/>
    </source>
</evidence>
<dbReference type="InterPro" id="IPR005378">
    <property type="entry name" value="Vps35"/>
</dbReference>
<evidence type="ECO:0000256" key="1">
    <source>
        <dbReference type="ARBA" id="ARBA00004170"/>
    </source>
</evidence>
<dbReference type="PANTHER" id="PTHR11099">
    <property type="entry name" value="VACUOLAR SORTING PROTEIN 35"/>
    <property type="match status" value="1"/>
</dbReference>
<reference evidence="6 7" key="1">
    <citation type="submission" date="2024-02" db="EMBL/GenBank/DDBJ databases">
        <authorList>
            <person name="Chen Y."/>
            <person name="Shah S."/>
            <person name="Dougan E. K."/>
            <person name="Thang M."/>
            <person name="Chan C."/>
        </authorList>
    </citation>
    <scope>NUCLEOTIDE SEQUENCE [LARGE SCALE GENOMIC DNA]</scope>
</reference>
<comment type="caution">
    <text evidence="6">The sequence shown here is derived from an EMBL/GenBank/DDBJ whole genome shotgun (WGS) entry which is preliminary data.</text>
</comment>
<keyword evidence="4" id="KW-0653">Protein transport</keyword>
<sequence length="819" mass="91634">MAVVTTAMNEANLLAEACSFVAEHRFYLRKAVQHGDFYKAIRHSLSLANELRSSRLDPQNYYKLYSMVYVELQYLGAYLLETERHGFSLEEVFEIVQYEGNCLPRLYLLVTVGMARMLATSESDEILQDLDRMVRAVQHPVRGLFLRYFLLQVVKDKLQGLRSGMMGALTFLLGTFKEVVILWQRLRLEVRADVTSNSKAWELDEYRFSLRLLLGAHLMEISRLEGLTTQLYAEVVLPELLNLVPACEDAAGQAYLLQLIVEVFGDAFHLHTLEKVLATCAEVHWSVDLKPLTQHLLSRLTSFLADMGRMGEEVKGKSALDVFGLFHSHMKQLHSRPRTAATPLDSLLELQLELCMFVLALNTGTESCMELLRSTVQLLEAPGVPCPLETKLAQAVVDLMAAPLTQESLASVVLAMPYHKSLLAMMSQSMQARGALAMVSALLAGDVRLQDSETVQNLFLLTGPLLRDKTGKDDPGEDLMRHLEHDPLVFRTEQETMAQLIHQVRQDDPKVVFEMLSILWKHFEQGGPHRIVFTVPAMVAAVLELARRAGGHAERWPVKIFDFTHTLCSSLGTLAPRESLRLWLLCSACADNAAAAEKQEATRTELVQRISSSMDNALLCLERNISEQEARLRGLQLLVGTLRQMRQGMEEGDLKKVCDRAVALANKMLSKRFQSMAFCLCCEMFWLPRLNFQDADRGLLCLRRALQSADGAIHSDPLDVGLFVDILDQVIRLFAEGASQVSAAILSKILALCVQHIQYIGNRVPVESMRALRTAIVGLAAKQNESMEAVMAGDVYVPYLEVDLRPAEQLPAGVVEAKT</sequence>
<dbReference type="InterPro" id="IPR042491">
    <property type="entry name" value="Vps35_C"/>
</dbReference>
<comment type="similarity">
    <text evidence="2">Belongs to the VPS35 family.</text>
</comment>
<keyword evidence="3" id="KW-0813">Transport</keyword>
<dbReference type="PANTHER" id="PTHR11099:SF0">
    <property type="entry name" value="VACUOLAR PROTEIN SORTING-ASSOCIATED PROTEIN 35"/>
    <property type="match status" value="1"/>
</dbReference>